<reference evidence="3" key="1">
    <citation type="submission" date="2018-02" db="EMBL/GenBank/DDBJ databases">
        <authorList>
            <person name="Moore K."/>
            <person name="Momper L."/>
        </authorList>
    </citation>
    <scope>NUCLEOTIDE SEQUENCE [LARGE SCALE GENOMIC DNA]</scope>
    <source>
        <strain evidence="3">ULC18</strain>
    </source>
</reference>
<keyword evidence="3" id="KW-1185">Reference proteome</keyword>
<sequence>MILPLQRRGDLSQAQWQKLQPLLPPQKPAVGRPSNDHRTTINGILWILRT</sequence>
<dbReference type="Pfam" id="PF13340">
    <property type="entry name" value="DUF4096"/>
    <property type="match status" value="1"/>
</dbReference>
<evidence type="ECO:0000313" key="2">
    <source>
        <dbReference type="EMBL" id="PSB26570.1"/>
    </source>
</evidence>
<feature type="domain" description="Insertion element IS402-like" evidence="1">
    <location>
        <begin position="11"/>
        <end position="50"/>
    </location>
</feature>
<dbReference type="EMBL" id="PVWK01000103">
    <property type="protein sequence ID" value="PSB26570.1"/>
    <property type="molecule type" value="Genomic_DNA"/>
</dbReference>
<dbReference type="Proteomes" id="UP000239576">
    <property type="component" value="Unassembled WGS sequence"/>
</dbReference>
<organism evidence="2 3">
    <name type="scientific">Stenomitos frigidus ULC18</name>
    <dbReference type="NCBI Taxonomy" id="2107698"/>
    <lineage>
        <taxon>Bacteria</taxon>
        <taxon>Bacillati</taxon>
        <taxon>Cyanobacteriota</taxon>
        <taxon>Cyanophyceae</taxon>
        <taxon>Leptolyngbyales</taxon>
        <taxon>Leptolyngbyaceae</taxon>
        <taxon>Stenomitos</taxon>
    </lineage>
</organism>
<protein>
    <submittedName>
        <fullName evidence="2">IS5/IS1182 family transposase</fullName>
    </submittedName>
</protein>
<dbReference type="InterPro" id="IPR025161">
    <property type="entry name" value="IS402-like_dom"/>
</dbReference>
<evidence type="ECO:0000313" key="3">
    <source>
        <dbReference type="Proteomes" id="UP000239576"/>
    </source>
</evidence>
<dbReference type="AlphaFoldDB" id="A0A2T1E1H9"/>
<proteinExistence type="predicted"/>
<dbReference type="RefSeq" id="WP_146141204.1">
    <property type="nucleotide sequence ID" value="NZ_CAWNSW010000072.1"/>
</dbReference>
<reference evidence="2 3" key="2">
    <citation type="submission" date="2018-03" db="EMBL/GenBank/DDBJ databases">
        <title>The ancient ancestry and fast evolution of plastids.</title>
        <authorList>
            <person name="Moore K.R."/>
            <person name="Magnabosco C."/>
            <person name="Momper L."/>
            <person name="Gold D.A."/>
            <person name="Bosak T."/>
            <person name="Fournier G.P."/>
        </authorList>
    </citation>
    <scope>NUCLEOTIDE SEQUENCE [LARGE SCALE GENOMIC DNA]</scope>
    <source>
        <strain evidence="2 3">ULC18</strain>
    </source>
</reference>
<evidence type="ECO:0000259" key="1">
    <source>
        <dbReference type="Pfam" id="PF13340"/>
    </source>
</evidence>
<name>A0A2T1E1H9_9CYAN</name>
<comment type="caution">
    <text evidence="2">The sequence shown here is derived from an EMBL/GenBank/DDBJ whole genome shotgun (WGS) entry which is preliminary data.</text>
</comment>
<accession>A0A2T1E1H9</accession>
<gene>
    <name evidence="2" type="ORF">C7B82_19310</name>
</gene>
<feature type="non-terminal residue" evidence="2">
    <location>
        <position position="50"/>
    </location>
</feature>